<comment type="caution">
    <text evidence="1">The sequence shown here is derived from an EMBL/GenBank/DDBJ whole genome shotgun (WGS) entry which is preliminary data.</text>
</comment>
<evidence type="ECO:0000313" key="1">
    <source>
        <dbReference type="EMBL" id="EKO27048.1"/>
    </source>
</evidence>
<sequence length="38" mass="4489">MVPFWQKLKSLSQKLSNNPIEFHKMAGTHTEIIITKEY</sequence>
<organism evidence="1 2">
    <name type="scientific">Leptospira interrogans str. UI 12621</name>
    <dbReference type="NCBI Taxonomy" id="1049937"/>
    <lineage>
        <taxon>Bacteria</taxon>
        <taxon>Pseudomonadati</taxon>
        <taxon>Spirochaetota</taxon>
        <taxon>Spirochaetia</taxon>
        <taxon>Leptospirales</taxon>
        <taxon>Leptospiraceae</taxon>
        <taxon>Leptospira</taxon>
    </lineage>
</organism>
<name>A0A0F6HFA5_LEPIR</name>
<evidence type="ECO:0000313" key="2">
    <source>
        <dbReference type="Proteomes" id="UP000006324"/>
    </source>
</evidence>
<accession>A0A0F6HFA5</accession>
<proteinExistence type="predicted"/>
<protein>
    <submittedName>
        <fullName evidence="1">Uncharacterized protein</fullName>
    </submittedName>
</protein>
<reference evidence="1 2" key="1">
    <citation type="submission" date="2012-09" db="EMBL/GenBank/DDBJ databases">
        <authorList>
            <person name="Harkins D.M."/>
            <person name="Durkin A.S."/>
            <person name="Brinkac L.M."/>
            <person name="Selengut J.D."/>
            <person name="Sanka R."/>
            <person name="DePew J."/>
            <person name="Purushe J."/>
            <person name="Chanthongthip A."/>
            <person name="Lattana O."/>
            <person name="Phetsouvanh R."/>
            <person name="Newton P.N."/>
            <person name="Vinetz J.M."/>
            <person name="Sutton G.G."/>
            <person name="Nelson W.C."/>
            <person name="Fouts D.E."/>
        </authorList>
    </citation>
    <scope>NUCLEOTIDE SEQUENCE [LARGE SCALE GENOMIC DNA]</scope>
    <source>
        <strain evidence="1 2">UI 12621</strain>
    </source>
</reference>
<dbReference type="AlphaFoldDB" id="A0A0F6HFA5"/>
<dbReference type="EMBL" id="AHNQ02000006">
    <property type="protein sequence ID" value="EKO27048.1"/>
    <property type="molecule type" value="Genomic_DNA"/>
</dbReference>
<dbReference type="Proteomes" id="UP000006324">
    <property type="component" value="Unassembled WGS sequence"/>
</dbReference>
<gene>
    <name evidence="1" type="ORF">LEP1GSC104_0915</name>
</gene>